<comment type="caution">
    <text evidence="2">The sequence shown here is derived from an EMBL/GenBank/DDBJ whole genome shotgun (WGS) entry which is preliminary data.</text>
</comment>
<feature type="region of interest" description="Disordered" evidence="1">
    <location>
        <begin position="288"/>
        <end position="310"/>
    </location>
</feature>
<dbReference type="AlphaFoldDB" id="A0AAV9GLE0"/>
<feature type="compositionally biased region" description="Polar residues" evidence="1">
    <location>
        <begin position="576"/>
        <end position="599"/>
    </location>
</feature>
<evidence type="ECO:0000313" key="3">
    <source>
        <dbReference type="Proteomes" id="UP001321760"/>
    </source>
</evidence>
<feature type="region of interest" description="Disordered" evidence="1">
    <location>
        <begin position="612"/>
        <end position="633"/>
    </location>
</feature>
<reference evidence="2" key="1">
    <citation type="journal article" date="2023" name="Mol. Phylogenet. Evol.">
        <title>Genome-scale phylogeny and comparative genomics of the fungal order Sordariales.</title>
        <authorList>
            <person name="Hensen N."/>
            <person name="Bonometti L."/>
            <person name="Westerberg I."/>
            <person name="Brannstrom I.O."/>
            <person name="Guillou S."/>
            <person name="Cros-Aarteil S."/>
            <person name="Calhoun S."/>
            <person name="Haridas S."/>
            <person name="Kuo A."/>
            <person name="Mondo S."/>
            <person name="Pangilinan J."/>
            <person name="Riley R."/>
            <person name="LaButti K."/>
            <person name="Andreopoulos B."/>
            <person name="Lipzen A."/>
            <person name="Chen C."/>
            <person name="Yan M."/>
            <person name="Daum C."/>
            <person name="Ng V."/>
            <person name="Clum A."/>
            <person name="Steindorff A."/>
            <person name="Ohm R.A."/>
            <person name="Martin F."/>
            <person name="Silar P."/>
            <person name="Natvig D.O."/>
            <person name="Lalanne C."/>
            <person name="Gautier V."/>
            <person name="Ament-Velasquez S.L."/>
            <person name="Kruys A."/>
            <person name="Hutchinson M.I."/>
            <person name="Powell A.J."/>
            <person name="Barry K."/>
            <person name="Miller A.N."/>
            <person name="Grigoriev I.V."/>
            <person name="Debuchy R."/>
            <person name="Gladieux P."/>
            <person name="Hiltunen Thoren M."/>
            <person name="Johannesson H."/>
        </authorList>
    </citation>
    <scope>NUCLEOTIDE SEQUENCE</scope>
    <source>
        <strain evidence="2">PSN243</strain>
    </source>
</reference>
<feature type="region of interest" description="Disordered" evidence="1">
    <location>
        <begin position="555"/>
        <end position="599"/>
    </location>
</feature>
<accession>A0AAV9GLE0</accession>
<feature type="compositionally biased region" description="Polar residues" evidence="1">
    <location>
        <begin position="1"/>
        <end position="21"/>
    </location>
</feature>
<protein>
    <submittedName>
        <fullName evidence="2">Uncharacterized protein</fullName>
    </submittedName>
</protein>
<sequence>MGEVMTNSMMSSGQTQVTPSSLLGRFPRRWLPSIGKWQEPMSDSDALPPTVTTSPSQDATQLGQPDPSKRAYRIPDRIRGEELYRYPHAKIELERWTDDDLQTRFNFVADELHDAMKSHPGLAGDIRFTSFTFEMVGVSAEKARPCIIVFCRKEPQFFAKLTACFEKRARKILYRDKKAPPVPPLRIVYYRIDYDPVSRKAADTMVLARHLNETTWCGSLVQFGARTATLGLTIQVGELVGVLTVDHLFSPESCEASADVEDVDMTEDEIHAMATDETSALWIDDAGDYLDTSEDDEPPTPEGSSYGVEAPMTLADASPASSGPLEMWERIIPPRELPRSEPYLDWSLTRMTNGSMLQHGNFILPEGEKHPIALTKFSTQARPDHRSVYIVSGMRGTLRGSLSAGSALLGSGPGRQLCEAWAVFLDSGSEILHGECGSLVVDQTTYEVYGHVVASGPDGLIYAVPLKNVLAQIEKSFAIEEISIFETTSTPLSSGQRGQRDLSSTLTTPTDPRELPVSAAMQNDGLGSDATKLPSSAEGPIAPPIQTTVEIASPLRRGAGEGAGRANTDTNDKGMGSTQSLEEVASSYDTQTGSITGISGPSIATLVDLASGEPSKQSPEVDGKTLTNTDRYGNSRDSAIRFIPGQRHRVKNSPEIKRWKRNIISAQQREACTITLGQYGE</sequence>
<feature type="region of interest" description="Disordered" evidence="1">
    <location>
        <begin position="489"/>
        <end position="542"/>
    </location>
</feature>
<feature type="compositionally biased region" description="Polar residues" evidence="1">
    <location>
        <begin position="50"/>
        <end position="63"/>
    </location>
</feature>
<evidence type="ECO:0000313" key="2">
    <source>
        <dbReference type="EMBL" id="KAK4448737.1"/>
    </source>
</evidence>
<keyword evidence="3" id="KW-1185">Reference proteome</keyword>
<feature type="compositionally biased region" description="Acidic residues" evidence="1">
    <location>
        <begin position="288"/>
        <end position="299"/>
    </location>
</feature>
<gene>
    <name evidence="2" type="ORF">QBC34DRAFT_102368</name>
</gene>
<dbReference type="EMBL" id="MU865941">
    <property type="protein sequence ID" value="KAK4448737.1"/>
    <property type="molecule type" value="Genomic_DNA"/>
</dbReference>
<evidence type="ECO:0000256" key="1">
    <source>
        <dbReference type="SAM" id="MobiDB-lite"/>
    </source>
</evidence>
<organism evidence="2 3">
    <name type="scientific">Podospora aff. communis PSN243</name>
    <dbReference type="NCBI Taxonomy" id="3040156"/>
    <lineage>
        <taxon>Eukaryota</taxon>
        <taxon>Fungi</taxon>
        <taxon>Dikarya</taxon>
        <taxon>Ascomycota</taxon>
        <taxon>Pezizomycotina</taxon>
        <taxon>Sordariomycetes</taxon>
        <taxon>Sordariomycetidae</taxon>
        <taxon>Sordariales</taxon>
        <taxon>Podosporaceae</taxon>
        <taxon>Podospora</taxon>
    </lineage>
</organism>
<feature type="compositionally biased region" description="Polar residues" evidence="1">
    <location>
        <begin position="489"/>
        <end position="510"/>
    </location>
</feature>
<reference evidence="2" key="2">
    <citation type="submission" date="2023-05" db="EMBL/GenBank/DDBJ databases">
        <authorList>
            <consortium name="Lawrence Berkeley National Laboratory"/>
            <person name="Steindorff A."/>
            <person name="Hensen N."/>
            <person name="Bonometti L."/>
            <person name="Westerberg I."/>
            <person name="Brannstrom I.O."/>
            <person name="Guillou S."/>
            <person name="Cros-Aarteil S."/>
            <person name="Calhoun S."/>
            <person name="Haridas S."/>
            <person name="Kuo A."/>
            <person name="Mondo S."/>
            <person name="Pangilinan J."/>
            <person name="Riley R."/>
            <person name="Labutti K."/>
            <person name="Andreopoulos B."/>
            <person name="Lipzen A."/>
            <person name="Chen C."/>
            <person name="Yanf M."/>
            <person name="Daum C."/>
            <person name="Ng V."/>
            <person name="Clum A."/>
            <person name="Ohm R."/>
            <person name="Martin F."/>
            <person name="Silar P."/>
            <person name="Natvig D."/>
            <person name="Lalanne C."/>
            <person name="Gautier V."/>
            <person name="Ament-Velasquez S.L."/>
            <person name="Kruys A."/>
            <person name="Hutchinson M.I."/>
            <person name="Powell A.J."/>
            <person name="Barry K."/>
            <person name="Miller A.N."/>
            <person name="Grigoriev I.V."/>
            <person name="Debuchy R."/>
            <person name="Gladieux P."/>
            <person name="Thoren M.H."/>
            <person name="Johannesson H."/>
        </authorList>
    </citation>
    <scope>NUCLEOTIDE SEQUENCE</scope>
    <source>
        <strain evidence="2">PSN243</strain>
    </source>
</reference>
<dbReference type="Proteomes" id="UP001321760">
    <property type="component" value="Unassembled WGS sequence"/>
</dbReference>
<name>A0AAV9GLE0_9PEZI</name>
<feature type="region of interest" description="Disordered" evidence="1">
    <location>
        <begin position="1"/>
        <end position="71"/>
    </location>
</feature>
<proteinExistence type="predicted"/>